<keyword evidence="2" id="KW-1185">Reference proteome</keyword>
<evidence type="ECO:0000313" key="1">
    <source>
        <dbReference type="EMBL" id="KAL2732939.1"/>
    </source>
</evidence>
<name>A0ABD2BJJ6_VESMC</name>
<dbReference type="EMBL" id="JAYRBN010000075">
    <property type="protein sequence ID" value="KAL2732939.1"/>
    <property type="molecule type" value="Genomic_DNA"/>
</dbReference>
<reference evidence="1 2" key="1">
    <citation type="journal article" date="2024" name="Ann. Entomol. Soc. Am.">
        <title>Genomic analyses of the southern and eastern yellowjacket wasps (Hymenoptera: Vespidae) reveal evolutionary signatures of social life.</title>
        <authorList>
            <person name="Catto M.A."/>
            <person name="Caine P.B."/>
            <person name="Orr S.E."/>
            <person name="Hunt B.G."/>
            <person name="Goodisman M.A.D."/>
        </authorList>
    </citation>
    <scope>NUCLEOTIDE SEQUENCE [LARGE SCALE GENOMIC DNA]</scope>
    <source>
        <strain evidence="1">232</strain>
        <tissue evidence="1">Head and thorax</tissue>
    </source>
</reference>
<sequence length="115" mass="12634">MIGLSNVLRRLVIRKVPCRYDTEFFVGIEAGIGAGAGAGAGIGAGAGAGSGVEAVAGTRTEFTRLRVTNQAECSDIHRARRRESRWVEDHTVRLIVRLRERLWKMCFLSSYPSIK</sequence>
<accession>A0ABD2BJJ6</accession>
<comment type="caution">
    <text evidence="1">The sequence shown here is derived from an EMBL/GenBank/DDBJ whole genome shotgun (WGS) entry which is preliminary data.</text>
</comment>
<dbReference type="AlphaFoldDB" id="A0ABD2BJJ6"/>
<evidence type="ECO:0000313" key="2">
    <source>
        <dbReference type="Proteomes" id="UP001607303"/>
    </source>
</evidence>
<proteinExistence type="predicted"/>
<gene>
    <name evidence="1" type="ORF">V1477_015180</name>
</gene>
<organism evidence="1 2">
    <name type="scientific">Vespula maculifrons</name>
    <name type="common">Eastern yellow jacket</name>
    <name type="synonym">Wasp</name>
    <dbReference type="NCBI Taxonomy" id="7453"/>
    <lineage>
        <taxon>Eukaryota</taxon>
        <taxon>Metazoa</taxon>
        <taxon>Ecdysozoa</taxon>
        <taxon>Arthropoda</taxon>
        <taxon>Hexapoda</taxon>
        <taxon>Insecta</taxon>
        <taxon>Pterygota</taxon>
        <taxon>Neoptera</taxon>
        <taxon>Endopterygota</taxon>
        <taxon>Hymenoptera</taxon>
        <taxon>Apocrita</taxon>
        <taxon>Aculeata</taxon>
        <taxon>Vespoidea</taxon>
        <taxon>Vespidae</taxon>
        <taxon>Vespinae</taxon>
        <taxon>Vespula</taxon>
    </lineage>
</organism>
<dbReference type="Proteomes" id="UP001607303">
    <property type="component" value="Unassembled WGS sequence"/>
</dbReference>
<protein>
    <submittedName>
        <fullName evidence="1">Uncharacterized protein</fullName>
    </submittedName>
</protein>